<dbReference type="Pfam" id="PF23562">
    <property type="entry name" value="AMP-binding_C_3"/>
    <property type="match status" value="1"/>
</dbReference>
<dbReference type="Proteomes" id="UP001155182">
    <property type="component" value="Unassembled WGS sequence"/>
</dbReference>
<gene>
    <name evidence="4" type="ORF">NF867_12360</name>
</gene>
<evidence type="ECO:0000259" key="3">
    <source>
        <dbReference type="Pfam" id="PF00501"/>
    </source>
</evidence>
<keyword evidence="5" id="KW-1185">Reference proteome</keyword>
<name>A0A9X2F2S0_9SPHI</name>
<comment type="caution">
    <text evidence="4">The sequence shown here is derived from an EMBL/GenBank/DDBJ whole genome shotgun (WGS) entry which is preliminary data.</text>
</comment>
<dbReference type="SUPFAM" id="SSF56801">
    <property type="entry name" value="Acetyl-CoA synthetase-like"/>
    <property type="match status" value="1"/>
</dbReference>
<feature type="domain" description="AMP-dependent synthetase/ligase" evidence="3">
    <location>
        <begin position="15"/>
        <end position="413"/>
    </location>
</feature>
<evidence type="ECO:0000313" key="5">
    <source>
        <dbReference type="Proteomes" id="UP001155182"/>
    </source>
</evidence>
<keyword evidence="1" id="KW-0547">Nucleotide-binding</keyword>
<dbReference type="InterPro" id="IPR000873">
    <property type="entry name" value="AMP-dep_synth/lig_dom"/>
</dbReference>
<dbReference type="GO" id="GO:0004467">
    <property type="term" value="F:long-chain fatty acid-CoA ligase activity"/>
    <property type="evidence" value="ECO:0007669"/>
    <property type="project" value="TreeGrafter"/>
</dbReference>
<evidence type="ECO:0000256" key="2">
    <source>
        <dbReference type="ARBA" id="ARBA00022840"/>
    </source>
</evidence>
<dbReference type="InterPro" id="IPR042099">
    <property type="entry name" value="ANL_N_sf"/>
</dbReference>
<dbReference type="GO" id="GO:0005524">
    <property type="term" value="F:ATP binding"/>
    <property type="evidence" value="ECO:0007669"/>
    <property type="project" value="UniProtKB-KW"/>
</dbReference>
<dbReference type="Pfam" id="PF00501">
    <property type="entry name" value="AMP-binding"/>
    <property type="match status" value="1"/>
</dbReference>
<proteinExistence type="predicted"/>
<dbReference type="RefSeq" id="WP_252588309.1">
    <property type="nucleotide sequence ID" value="NZ_JAMWYS010000036.1"/>
</dbReference>
<accession>A0A9X2F2S0</accession>
<evidence type="ECO:0000256" key="1">
    <source>
        <dbReference type="ARBA" id="ARBA00022741"/>
    </source>
</evidence>
<sequence length="586" mass="66818">MDVNTIVGLFDSLEQRYSSKPVLCAKENGRWREYNAKEFKDNVNRLSTGLIALGIGKDDKIANMSFNRPEWNFVDYSIAQIGAIHIPLYPTLAEQDIRFILNDAEVKVIFVSTKEIYDKVNSLKSEIPSLQAIYTYDEVQEAESWKKLCAHENEINQVEINRRRDQITENDILTIIYTSGTTGTPKGVMLSHKNIVSNIRALHDFIPPGVERSLSFLPLSHVFERVAGYLCIDLGISVYYAESIEAISANLQEVKPHFFTTVPRLLEKIYDKITIKGSELTGVKKQLFFWALNLGLTYELNGANGWWYEMQLKIANKLIFSKWREALGGEVKLIVSGGAALQNRLAKVFMSAGITVLEGYGLTETSPVIAANHFDPKNYKFNTVGKPINNVVVRIAEDGEILCKGPNVFVGYYKRQDLTEKAIDAEGWFHTEDIGELDRDGFLRITDRKKEMFKTAGGKYVSPQAIENKLKESLLIEQVLVIGENQRFPAALIVPTFDNLKEWCSRHSINYTSNIEMIKHPEVLVKFQSEIDKHNKVFGKWEQVKKFELLPKEWTIDGGEMTPKLSLKRKVIFNKNLELIERIYAQ</sequence>
<dbReference type="InterPro" id="IPR020845">
    <property type="entry name" value="AMP-binding_CS"/>
</dbReference>
<dbReference type="PROSITE" id="PS00455">
    <property type="entry name" value="AMP_BINDING"/>
    <property type="match status" value="1"/>
</dbReference>
<dbReference type="AlphaFoldDB" id="A0A9X2F2S0"/>
<dbReference type="EMBL" id="JAMWYS010000036">
    <property type="protein sequence ID" value="MCO4293657.1"/>
    <property type="molecule type" value="Genomic_DNA"/>
</dbReference>
<dbReference type="CDD" id="cd05907">
    <property type="entry name" value="VL_LC_FACS_like"/>
    <property type="match status" value="1"/>
</dbReference>
<dbReference type="GO" id="GO:0016020">
    <property type="term" value="C:membrane"/>
    <property type="evidence" value="ECO:0007669"/>
    <property type="project" value="TreeGrafter"/>
</dbReference>
<reference evidence="4" key="1">
    <citation type="submission" date="2022-06" db="EMBL/GenBank/DDBJ databases">
        <title>Solitalea sp. MAHUQ-68 isolated from rhizospheric soil.</title>
        <authorList>
            <person name="Huq M.A."/>
        </authorList>
    </citation>
    <scope>NUCLEOTIDE SEQUENCE</scope>
    <source>
        <strain evidence="4">MAHUQ-68</strain>
    </source>
</reference>
<dbReference type="Gene3D" id="3.40.50.12780">
    <property type="entry name" value="N-terminal domain of ligase-like"/>
    <property type="match status" value="2"/>
</dbReference>
<dbReference type="PANTHER" id="PTHR43272:SF33">
    <property type="entry name" value="AMP-BINDING DOMAIN-CONTAINING PROTEIN-RELATED"/>
    <property type="match status" value="1"/>
</dbReference>
<organism evidence="4 5">
    <name type="scientific">Solitalea agri</name>
    <dbReference type="NCBI Taxonomy" id="2953739"/>
    <lineage>
        <taxon>Bacteria</taxon>
        <taxon>Pseudomonadati</taxon>
        <taxon>Bacteroidota</taxon>
        <taxon>Sphingobacteriia</taxon>
        <taxon>Sphingobacteriales</taxon>
        <taxon>Sphingobacteriaceae</taxon>
        <taxon>Solitalea</taxon>
    </lineage>
</organism>
<protein>
    <submittedName>
        <fullName evidence="4">AMP-dependent synthetase/ligase</fullName>
    </submittedName>
</protein>
<keyword evidence="2" id="KW-0067">ATP-binding</keyword>
<evidence type="ECO:0000313" key="4">
    <source>
        <dbReference type="EMBL" id="MCO4293657.1"/>
    </source>
</evidence>
<dbReference type="PANTHER" id="PTHR43272">
    <property type="entry name" value="LONG-CHAIN-FATTY-ACID--COA LIGASE"/>
    <property type="match status" value="1"/>
</dbReference>